<comment type="caution">
    <text evidence="6">The sequence shown here is derived from an EMBL/GenBank/DDBJ whole genome shotgun (WGS) entry which is preliminary data.</text>
</comment>
<name>A0A2S4WNV0_9BASI</name>
<keyword evidence="3" id="KW-0862">Zinc</keyword>
<dbReference type="PROSITE" id="PS51501">
    <property type="entry name" value="ZF_DNL"/>
    <property type="match status" value="1"/>
</dbReference>
<dbReference type="Pfam" id="PF05180">
    <property type="entry name" value="zf-DNL"/>
    <property type="match status" value="1"/>
</dbReference>
<dbReference type="GO" id="GO:0030150">
    <property type="term" value="P:protein import into mitochondrial matrix"/>
    <property type="evidence" value="ECO:0007669"/>
    <property type="project" value="TreeGrafter"/>
</dbReference>
<gene>
    <name evidence="6" type="ORF">PSHT_00101</name>
</gene>
<sequence length="178" mass="20213">MLPPPLLPHQNYWQSGIRKKSRKKMFLTRIITRKFTSKLPCLLRNYSTSTGTGTGTAARMRIQFKCIAPSTTTTTQTECGHLNTHEFSSQAFNHGIVLVQCPSCSNRHLIADHLQWFTSNKTSDDPNFKQDHKTIIDLMRAKGEIVKRGQLTSPSEYKLTTNTTTHSDDQGEVLEYVK</sequence>
<dbReference type="Proteomes" id="UP000238274">
    <property type="component" value="Unassembled WGS sequence"/>
</dbReference>
<proteinExistence type="predicted"/>
<feature type="domain" description="DNL-type" evidence="5">
    <location>
        <begin position="55"/>
        <end position="171"/>
    </location>
</feature>
<dbReference type="VEuPathDB" id="FungiDB:PSTT_02648"/>
<dbReference type="GO" id="GO:0050821">
    <property type="term" value="P:protein stabilization"/>
    <property type="evidence" value="ECO:0007669"/>
    <property type="project" value="TreeGrafter"/>
</dbReference>
<dbReference type="VEuPathDB" id="FungiDB:PSHT_00101"/>
<dbReference type="GO" id="GO:0006457">
    <property type="term" value="P:protein folding"/>
    <property type="evidence" value="ECO:0007669"/>
    <property type="project" value="TreeGrafter"/>
</dbReference>
<dbReference type="InterPro" id="IPR007853">
    <property type="entry name" value="Znf_DNL-typ"/>
</dbReference>
<protein>
    <recommendedName>
        <fullName evidence="5">DNL-type domain-containing protein</fullName>
    </recommendedName>
</protein>
<evidence type="ECO:0000313" key="6">
    <source>
        <dbReference type="EMBL" id="POW23445.1"/>
    </source>
</evidence>
<dbReference type="InterPro" id="IPR024158">
    <property type="entry name" value="Mt_import_TIM15"/>
</dbReference>
<dbReference type="GO" id="GO:0005739">
    <property type="term" value="C:mitochondrion"/>
    <property type="evidence" value="ECO:0007669"/>
    <property type="project" value="TreeGrafter"/>
</dbReference>
<evidence type="ECO:0000313" key="7">
    <source>
        <dbReference type="Proteomes" id="UP000238274"/>
    </source>
</evidence>
<keyword evidence="1" id="KW-0479">Metal-binding</keyword>
<dbReference type="AlphaFoldDB" id="A0A2S4WNV0"/>
<organism evidence="6 7">
    <name type="scientific">Puccinia striiformis</name>
    <dbReference type="NCBI Taxonomy" id="27350"/>
    <lineage>
        <taxon>Eukaryota</taxon>
        <taxon>Fungi</taxon>
        <taxon>Dikarya</taxon>
        <taxon>Basidiomycota</taxon>
        <taxon>Pucciniomycotina</taxon>
        <taxon>Pucciniomycetes</taxon>
        <taxon>Pucciniales</taxon>
        <taxon>Pucciniaceae</taxon>
        <taxon>Puccinia</taxon>
    </lineage>
</organism>
<dbReference type="GO" id="GO:0051087">
    <property type="term" value="F:protein-folding chaperone binding"/>
    <property type="evidence" value="ECO:0007669"/>
    <property type="project" value="TreeGrafter"/>
</dbReference>
<evidence type="ECO:0000256" key="3">
    <source>
        <dbReference type="ARBA" id="ARBA00022833"/>
    </source>
</evidence>
<reference evidence="7" key="3">
    <citation type="journal article" date="2018" name="Mol. Plant Microbe Interact.">
        <title>Genome sequence resources for the wheat stripe rust pathogen (Puccinia striiformis f. sp. tritici) and the barley stripe rust pathogen (Puccinia striiformis f. sp. hordei).</title>
        <authorList>
            <person name="Xia C."/>
            <person name="Wang M."/>
            <person name="Yin C."/>
            <person name="Cornejo O.E."/>
            <person name="Hulbert S.H."/>
            <person name="Chen X."/>
        </authorList>
    </citation>
    <scope>NUCLEOTIDE SEQUENCE [LARGE SCALE GENOMIC DNA]</scope>
    <source>
        <strain evidence="7">93TX-2</strain>
    </source>
</reference>
<evidence type="ECO:0000256" key="2">
    <source>
        <dbReference type="ARBA" id="ARBA00022771"/>
    </source>
</evidence>
<evidence type="ECO:0000256" key="1">
    <source>
        <dbReference type="ARBA" id="ARBA00022723"/>
    </source>
</evidence>
<dbReference type="PANTHER" id="PTHR20922">
    <property type="entry name" value="DNL-TYPE ZINC FINGER PROTEIN"/>
    <property type="match status" value="1"/>
</dbReference>
<accession>A0A2S4WNV0</accession>
<dbReference type="PANTHER" id="PTHR20922:SF13">
    <property type="entry name" value="DNL-TYPE ZINC FINGER PROTEIN"/>
    <property type="match status" value="1"/>
</dbReference>
<dbReference type="GO" id="GO:0008270">
    <property type="term" value="F:zinc ion binding"/>
    <property type="evidence" value="ECO:0007669"/>
    <property type="project" value="UniProtKB-KW"/>
</dbReference>
<dbReference type="EMBL" id="PKSM01000001">
    <property type="protein sequence ID" value="POW23445.1"/>
    <property type="molecule type" value="Genomic_DNA"/>
</dbReference>
<keyword evidence="2 4" id="KW-0863">Zinc-finger</keyword>
<reference evidence="6 7" key="1">
    <citation type="submission" date="2017-12" db="EMBL/GenBank/DDBJ databases">
        <title>Gene loss provides genomic basis for host adaptation in cereal stripe rust fungi.</title>
        <authorList>
            <person name="Xia C."/>
        </authorList>
    </citation>
    <scope>NUCLEOTIDE SEQUENCE [LARGE SCALE GENOMIC DNA]</scope>
    <source>
        <strain evidence="6 7">93TX-2</strain>
    </source>
</reference>
<dbReference type="OrthoDB" id="512667at2759"/>
<evidence type="ECO:0000259" key="5">
    <source>
        <dbReference type="PROSITE" id="PS51501"/>
    </source>
</evidence>
<reference evidence="7" key="2">
    <citation type="journal article" date="2018" name="BMC Genomics">
        <title>Genomic insights into host adaptation between the wheat stripe rust pathogen (Puccinia striiformis f. sp. tritici) and the barley stripe rust pathogen (Puccinia striiformis f. sp. hordei).</title>
        <authorList>
            <person name="Xia C."/>
            <person name="Wang M."/>
            <person name="Yin C."/>
            <person name="Cornejo O.E."/>
            <person name="Hulbert S.H."/>
            <person name="Chen X."/>
        </authorList>
    </citation>
    <scope>NUCLEOTIDE SEQUENCE [LARGE SCALE GENOMIC DNA]</scope>
    <source>
        <strain evidence="7">93TX-2</strain>
    </source>
</reference>
<evidence type="ECO:0000256" key="4">
    <source>
        <dbReference type="PROSITE-ProRule" id="PRU00834"/>
    </source>
</evidence>
<keyword evidence="7" id="KW-1185">Reference proteome</keyword>